<dbReference type="AlphaFoldDB" id="A0A197JYX2"/>
<sequence>MVQSLDEHQDIGIQVIRLVGSNSRTVHITTHQDPSSGKHIVLWADILQVFRSALYLQHGQRVLPFMKGNDFKDLDPPRIAAIPSAILDIVIEGSPLVDNDTWPPQDPMIQDPYEMENTYIDLSARRNPVEGDEMAAMENYTHMDRPNFLARGPQFYPDRVDNNSSPVLRPRNREGIVFDYEYLSVADDAHWSTKIGQQGATIETLAEEEDAEAQYQTGREYGWPNPTSNGYVQAMEWYLRAAKQGHVKAQCEIGRLYENGLGRPVDIKMAFEWYLKAAEGGSLFSQKQVSAFYANGHGGVPRDDTKALEWARRAAEQELWDREFESGEMYEVGRGAPKDHVKAMEWYSKAADKGSASAVKRLNDLKNKYS</sequence>
<evidence type="ECO:0000313" key="1">
    <source>
        <dbReference type="EMBL" id="OAQ29636.1"/>
    </source>
</evidence>
<protein>
    <submittedName>
        <fullName evidence="1">HCP-like protein</fullName>
    </submittedName>
</protein>
<dbReference type="EMBL" id="KV442040">
    <property type="protein sequence ID" value="OAQ29636.1"/>
    <property type="molecule type" value="Genomic_DNA"/>
</dbReference>
<dbReference type="STRING" id="1314771.A0A197JYX2"/>
<accession>A0A197JYX2</accession>
<dbReference type="PANTHER" id="PTHR43628">
    <property type="entry name" value="ACTIVATOR OF C KINASE PROTEIN 1-RELATED"/>
    <property type="match status" value="1"/>
</dbReference>
<keyword evidence="2" id="KW-1185">Reference proteome</keyword>
<reference evidence="1 2" key="1">
    <citation type="submission" date="2016-05" db="EMBL/GenBank/DDBJ databases">
        <title>Genome sequencing reveals origins of a unique bacterial endosymbiosis in the earliest lineages of terrestrial Fungi.</title>
        <authorList>
            <consortium name="DOE Joint Genome Institute"/>
            <person name="Uehling J."/>
            <person name="Gryganskyi A."/>
            <person name="Hameed K."/>
            <person name="Tschaplinski T."/>
            <person name="Misztal P."/>
            <person name="Wu S."/>
            <person name="Desiro A."/>
            <person name="Vande Pol N."/>
            <person name="Du Z.-Y."/>
            <person name="Zienkiewicz A."/>
            <person name="Zienkiewicz K."/>
            <person name="Morin E."/>
            <person name="Tisserant E."/>
            <person name="Splivallo R."/>
            <person name="Hainaut M."/>
            <person name="Henrissat B."/>
            <person name="Ohm R."/>
            <person name="Kuo A."/>
            <person name="Yan J."/>
            <person name="Lipzen A."/>
            <person name="Nolan M."/>
            <person name="Labutti K."/>
            <person name="Barry K."/>
            <person name="Goldstein A."/>
            <person name="Labbe J."/>
            <person name="Schadt C."/>
            <person name="Tuskan G."/>
            <person name="Grigoriev I."/>
            <person name="Martin F."/>
            <person name="Vilgalys R."/>
            <person name="Bonito G."/>
        </authorList>
    </citation>
    <scope>NUCLEOTIDE SEQUENCE [LARGE SCALE GENOMIC DNA]</scope>
    <source>
        <strain evidence="1 2">AG-77</strain>
    </source>
</reference>
<dbReference type="OrthoDB" id="2403008at2759"/>
<dbReference type="PANTHER" id="PTHR43628:SF1">
    <property type="entry name" value="CHITIN SYNTHASE REGULATORY FACTOR 2-RELATED"/>
    <property type="match status" value="1"/>
</dbReference>
<dbReference type="InterPro" id="IPR006597">
    <property type="entry name" value="Sel1-like"/>
</dbReference>
<dbReference type="SMART" id="SM00671">
    <property type="entry name" value="SEL1"/>
    <property type="match status" value="4"/>
</dbReference>
<evidence type="ECO:0000313" key="2">
    <source>
        <dbReference type="Proteomes" id="UP000078512"/>
    </source>
</evidence>
<proteinExistence type="predicted"/>
<dbReference type="Pfam" id="PF08238">
    <property type="entry name" value="Sel1"/>
    <property type="match status" value="4"/>
</dbReference>
<dbReference type="Proteomes" id="UP000078512">
    <property type="component" value="Unassembled WGS sequence"/>
</dbReference>
<dbReference type="Gene3D" id="1.25.40.10">
    <property type="entry name" value="Tetratricopeptide repeat domain"/>
    <property type="match status" value="1"/>
</dbReference>
<gene>
    <name evidence="1" type="ORF">K457DRAFT_1875837</name>
</gene>
<dbReference type="SUPFAM" id="SSF81901">
    <property type="entry name" value="HCP-like"/>
    <property type="match status" value="1"/>
</dbReference>
<organism evidence="1 2">
    <name type="scientific">Linnemannia elongata AG-77</name>
    <dbReference type="NCBI Taxonomy" id="1314771"/>
    <lineage>
        <taxon>Eukaryota</taxon>
        <taxon>Fungi</taxon>
        <taxon>Fungi incertae sedis</taxon>
        <taxon>Mucoromycota</taxon>
        <taxon>Mortierellomycotina</taxon>
        <taxon>Mortierellomycetes</taxon>
        <taxon>Mortierellales</taxon>
        <taxon>Mortierellaceae</taxon>
        <taxon>Linnemannia</taxon>
    </lineage>
</organism>
<dbReference type="InterPro" id="IPR011990">
    <property type="entry name" value="TPR-like_helical_dom_sf"/>
</dbReference>
<dbReference type="InterPro" id="IPR052945">
    <property type="entry name" value="Mitotic_Regulator"/>
</dbReference>
<name>A0A197JYX2_9FUNG</name>